<dbReference type="EMBL" id="GGFL01007343">
    <property type="protein sequence ID" value="MBW71521.1"/>
    <property type="molecule type" value="Transcribed_RNA"/>
</dbReference>
<reference evidence="1" key="1">
    <citation type="submission" date="2018-01" db="EMBL/GenBank/DDBJ databases">
        <title>An insight into the sialome of Amazonian anophelines.</title>
        <authorList>
            <person name="Ribeiro J.M."/>
            <person name="Scarpassa V."/>
            <person name="Calvo E."/>
        </authorList>
    </citation>
    <scope>NUCLEOTIDE SEQUENCE</scope>
</reference>
<dbReference type="AlphaFoldDB" id="A0A2M4D1Z8"/>
<name>A0A2M4D1Z8_ANODA</name>
<organism evidence="1">
    <name type="scientific">Anopheles darlingi</name>
    <name type="common">Mosquito</name>
    <dbReference type="NCBI Taxonomy" id="43151"/>
    <lineage>
        <taxon>Eukaryota</taxon>
        <taxon>Metazoa</taxon>
        <taxon>Ecdysozoa</taxon>
        <taxon>Arthropoda</taxon>
        <taxon>Hexapoda</taxon>
        <taxon>Insecta</taxon>
        <taxon>Pterygota</taxon>
        <taxon>Neoptera</taxon>
        <taxon>Endopterygota</taxon>
        <taxon>Diptera</taxon>
        <taxon>Nematocera</taxon>
        <taxon>Culicoidea</taxon>
        <taxon>Culicidae</taxon>
        <taxon>Anophelinae</taxon>
        <taxon>Anopheles</taxon>
    </lineage>
</organism>
<protein>
    <submittedName>
        <fullName evidence="1">Putative secreted protein</fullName>
    </submittedName>
</protein>
<accession>A0A2M4D1Z8</accession>
<proteinExistence type="predicted"/>
<sequence>MHSLACTIVRCSPAAALPPSGRCIHFSHPTVALSCSRLPVSAIKPLGRAAVCGSLRRAPWPWPLFWMP</sequence>
<evidence type="ECO:0000313" key="1">
    <source>
        <dbReference type="EMBL" id="MBW71521.1"/>
    </source>
</evidence>